<dbReference type="KEGG" id="snep:Enr13x_41090"/>
<dbReference type="AlphaFoldDB" id="A0A518HTT2"/>
<accession>A0A518HTT2</accession>
<evidence type="ECO:0000313" key="4">
    <source>
        <dbReference type="Proteomes" id="UP000319004"/>
    </source>
</evidence>
<keyword evidence="1" id="KW-0472">Membrane</keyword>
<feature type="signal peptide" evidence="2">
    <location>
        <begin position="1"/>
        <end position="26"/>
    </location>
</feature>
<keyword evidence="1" id="KW-1133">Transmembrane helix</keyword>
<reference evidence="3 4" key="1">
    <citation type="submission" date="2019-03" db="EMBL/GenBank/DDBJ databases">
        <title>Deep-cultivation of Planctomycetes and their phenomic and genomic characterization uncovers novel biology.</title>
        <authorList>
            <person name="Wiegand S."/>
            <person name="Jogler M."/>
            <person name="Boedeker C."/>
            <person name="Pinto D."/>
            <person name="Vollmers J."/>
            <person name="Rivas-Marin E."/>
            <person name="Kohn T."/>
            <person name="Peeters S.H."/>
            <person name="Heuer A."/>
            <person name="Rast P."/>
            <person name="Oberbeckmann S."/>
            <person name="Bunk B."/>
            <person name="Jeske O."/>
            <person name="Meyerdierks A."/>
            <person name="Storesund J.E."/>
            <person name="Kallscheuer N."/>
            <person name="Luecker S."/>
            <person name="Lage O.M."/>
            <person name="Pohl T."/>
            <person name="Merkel B.J."/>
            <person name="Hornburger P."/>
            <person name="Mueller R.-W."/>
            <person name="Bruemmer F."/>
            <person name="Labrenz M."/>
            <person name="Spormann A.M."/>
            <person name="Op den Camp H."/>
            <person name="Overmann J."/>
            <person name="Amann R."/>
            <person name="Jetten M.S.M."/>
            <person name="Mascher T."/>
            <person name="Medema M.H."/>
            <person name="Devos D.P."/>
            <person name="Kaster A.-K."/>
            <person name="Ovreas L."/>
            <person name="Rohde M."/>
            <person name="Galperin M.Y."/>
            <person name="Jogler C."/>
        </authorList>
    </citation>
    <scope>NUCLEOTIDE SEQUENCE [LARGE SCALE GENOMIC DNA]</scope>
    <source>
        <strain evidence="3 4">Enr13</strain>
    </source>
</reference>
<evidence type="ECO:0008006" key="5">
    <source>
        <dbReference type="Google" id="ProtNLM"/>
    </source>
</evidence>
<dbReference type="Proteomes" id="UP000319004">
    <property type="component" value="Chromosome"/>
</dbReference>
<keyword evidence="2" id="KW-0732">Signal</keyword>
<sequence precursor="true">MIVPLHVSKRIAALSLFMGCASIACGAEPPKLVIAAEPRGDATDLNYQLDSSDMTSMFFVRNAGDEEAKNLQLSARLHETGKPHGSTVLQLSSETKRLDDGSLSLGAGQAIPVELKTTSLELGTTTGYVLVEQGEEQFSIGTLTFEYNVAPELKVIGLADGAELQVTAEAPSFQHVLSIQSRNNTPIRELIVKSTRVTGPDGEQRDATVEWMPQTTMPQTAMPIPLAGHQLVDVRVTTELPKIGIYKLTLIISYDTHTLEVPFAITRKKKPLPYEMLSPEAVRTDLALYGPETRVRVTLHELNGLPAKSTALPELVSLHQVVTGQKTYQSTFGEVFWTDDAGTSKTHLALSPGESKSLWLVISGLTAAGEHVGRLQLSLPDGQTVTANVSIIARKHIAIVIVFIVAGIVISQVLKVLGSWALNLEQQEQLLRLDSNAERLSLSPELSREGRSILEELRSRIRIVLADSQANRGKSYADKINELDRKIRLTPRWAAAAQSARAIRPTQPSLLDTADQIKQCLRDDNSSAQELDSNEALVDALERETVTKHREILQQAIAELSSQITRYRELQTLSDESSERLRRVSQDVRLAEKTVAEDTSSAQELYDRARTGYASSLILDVRELVRRPPRVLAPEIDGNRWSETGDRLIVPLDQRPLLARDDPNDALRLVWRVRTNYWSESLRAAIATLREKTRPDQEPPPTDLDELKSRLAELEGFAAKLQQLGTEDNISPESLLGFEQQIDRLGHRAHAPRTLNANMEAGVIAEGVAGNRLLAVLTAVGFPGATDTSNIHLSDIDALRTQRLWNDIWIFVLSGVVAVILGIKLLWVDDLDWGTNGDYLIAVLWGLGLHQVANVSFNFNSLASRLSSPASPGATANG</sequence>
<name>A0A518HTT2_9BACT</name>
<feature type="transmembrane region" description="Helical" evidence="1">
    <location>
        <begin position="808"/>
        <end position="827"/>
    </location>
</feature>
<dbReference type="EMBL" id="CP037423">
    <property type="protein sequence ID" value="QDV44246.1"/>
    <property type="molecule type" value="Genomic_DNA"/>
</dbReference>
<keyword evidence="4" id="KW-1185">Reference proteome</keyword>
<evidence type="ECO:0000313" key="3">
    <source>
        <dbReference type="EMBL" id="QDV44246.1"/>
    </source>
</evidence>
<dbReference type="OrthoDB" id="5478438at2"/>
<protein>
    <recommendedName>
        <fullName evidence="5">Chromosome partition protein Smc</fullName>
    </recommendedName>
</protein>
<organism evidence="3 4">
    <name type="scientific">Stieleria neptunia</name>
    <dbReference type="NCBI Taxonomy" id="2527979"/>
    <lineage>
        <taxon>Bacteria</taxon>
        <taxon>Pseudomonadati</taxon>
        <taxon>Planctomycetota</taxon>
        <taxon>Planctomycetia</taxon>
        <taxon>Pirellulales</taxon>
        <taxon>Pirellulaceae</taxon>
        <taxon>Stieleria</taxon>
    </lineage>
</organism>
<feature type="chain" id="PRO_5022067028" description="Chromosome partition protein Smc" evidence="2">
    <location>
        <begin position="27"/>
        <end position="878"/>
    </location>
</feature>
<proteinExistence type="predicted"/>
<dbReference type="RefSeq" id="WP_145388621.1">
    <property type="nucleotide sequence ID" value="NZ_CP037423.1"/>
</dbReference>
<evidence type="ECO:0000256" key="1">
    <source>
        <dbReference type="SAM" id="Phobius"/>
    </source>
</evidence>
<keyword evidence="1" id="KW-0812">Transmembrane</keyword>
<gene>
    <name evidence="3" type="ORF">Enr13x_41090</name>
</gene>
<evidence type="ECO:0000256" key="2">
    <source>
        <dbReference type="SAM" id="SignalP"/>
    </source>
</evidence>